<evidence type="ECO:0000313" key="1">
    <source>
        <dbReference type="EMBL" id="MBO1250083.1"/>
    </source>
</evidence>
<proteinExistence type="predicted"/>
<name>A0A939KF63_9BURK</name>
<dbReference type="AlphaFoldDB" id="A0A939KF63"/>
<accession>A0A939KF63</accession>
<reference evidence="1" key="1">
    <citation type="submission" date="2021-03" db="EMBL/GenBank/DDBJ databases">
        <title>Comamonas denitrificans.</title>
        <authorList>
            <person name="Finster K."/>
        </authorList>
    </citation>
    <scope>NUCLEOTIDE SEQUENCE</scope>
    <source>
        <strain evidence="1">MM2021_4</strain>
    </source>
</reference>
<organism evidence="1 2">
    <name type="scientific">Comamonas denitrificans</name>
    <dbReference type="NCBI Taxonomy" id="117506"/>
    <lineage>
        <taxon>Bacteria</taxon>
        <taxon>Pseudomonadati</taxon>
        <taxon>Pseudomonadota</taxon>
        <taxon>Betaproteobacteria</taxon>
        <taxon>Burkholderiales</taxon>
        <taxon>Comamonadaceae</taxon>
        <taxon>Comamonas</taxon>
    </lineage>
</organism>
<sequence>MILQKTAKALDELQPGSRKLPQRARTVLLLADGKTLAQLHALLGGDHAAVAQTLVAQGYLQLENGSEVSPSAFSPTQQTTAQTPQPGAAAASLSMAGTRMYLFDLCERLFANRHEMLAQSLRAQLREARDLAALRCAGLALLQAVQSHAGEERAATLREQLRGLLDEAPQAQPA</sequence>
<gene>
    <name evidence="1" type="ORF">J1777_09650</name>
</gene>
<dbReference type="RefSeq" id="WP_207575524.1">
    <property type="nucleotide sequence ID" value="NZ_JAFNME010000019.1"/>
</dbReference>
<comment type="caution">
    <text evidence="1">The sequence shown here is derived from an EMBL/GenBank/DDBJ whole genome shotgun (WGS) entry which is preliminary data.</text>
</comment>
<evidence type="ECO:0000313" key="2">
    <source>
        <dbReference type="Proteomes" id="UP000664731"/>
    </source>
</evidence>
<dbReference type="EMBL" id="JAFNME010000019">
    <property type="protein sequence ID" value="MBO1250083.1"/>
    <property type="molecule type" value="Genomic_DNA"/>
</dbReference>
<keyword evidence="2" id="KW-1185">Reference proteome</keyword>
<protein>
    <submittedName>
        <fullName evidence="1">Uncharacterized protein</fullName>
    </submittedName>
</protein>
<dbReference type="Proteomes" id="UP000664731">
    <property type="component" value="Unassembled WGS sequence"/>
</dbReference>